<organism evidence="2 3">
    <name type="scientific">Thermococcus celericrescens</name>
    <dbReference type="NCBI Taxonomy" id="227598"/>
    <lineage>
        <taxon>Archaea</taxon>
        <taxon>Methanobacteriati</taxon>
        <taxon>Methanobacteriota</taxon>
        <taxon>Thermococci</taxon>
        <taxon>Thermococcales</taxon>
        <taxon>Thermococcaceae</taxon>
        <taxon>Thermococcus</taxon>
    </lineage>
</organism>
<dbReference type="OrthoDB" id="101388at2157"/>
<feature type="transmembrane region" description="Helical" evidence="1">
    <location>
        <begin position="54"/>
        <end position="73"/>
    </location>
</feature>
<feature type="transmembrane region" description="Helical" evidence="1">
    <location>
        <begin position="24"/>
        <end position="42"/>
    </location>
</feature>
<keyword evidence="1" id="KW-0812">Transmembrane</keyword>
<proteinExistence type="predicted"/>
<keyword evidence="1" id="KW-0472">Membrane</keyword>
<sequence>MPAMNFRVTKAQVLEELTYTTKQIGLNSLLIPFMTAVLYWMASLNPLPSDEVVGSPSIFLSIIISLFFSGTVSREKLLGIHEMLLSLPLDPVQLVFIRTLGGFIIGITGIALGSIAGWMLTEYLGNPSP</sequence>
<reference evidence="2 3" key="1">
    <citation type="submission" date="2015-10" db="EMBL/GenBank/DDBJ databases">
        <title>Draft genome sequence of Thermococcus celericrescens strain DSM 17994.</title>
        <authorList>
            <person name="Hong S.-J."/>
            <person name="Park C.-E."/>
            <person name="Shin J.-H."/>
        </authorList>
    </citation>
    <scope>NUCLEOTIDE SEQUENCE [LARGE SCALE GENOMIC DNA]</scope>
    <source>
        <strain evidence="2 3">DSM 17994</strain>
    </source>
</reference>
<dbReference type="RefSeq" id="WP_058937991.1">
    <property type="nucleotide sequence ID" value="NZ_LLYW01000004.1"/>
</dbReference>
<dbReference type="Proteomes" id="UP000053462">
    <property type="component" value="Unassembled WGS sequence"/>
</dbReference>
<accession>A0A117IUI9</accession>
<keyword evidence="3" id="KW-1185">Reference proteome</keyword>
<evidence type="ECO:0000313" key="2">
    <source>
        <dbReference type="EMBL" id="KUH34556.1"/>
    </source>
</evidence>
<dbReference type="AlphaFoldDB" id="A0A117IUI9"/>
<comment type="caution">
    <text evidence="2">The sequence shown here is derived from an EMBL/GenBank/DDBJ whole genome shotgun (WGS) entry which is preliminary data.</text>
</comment>
<evidence type="ECO:0000256" key="1">
    <source>
        <dbReference type="SAM" id="Phobius"/>
    </source>
</evidence>
<feature type="transmembrane region" description="Helical" evidence="1">
    <location>
        <begin position="94"/>
        <end position="120"/>
    </location>
</feature>
<dbReference type="EMBL" id="LLYW01000004">
    <property type="protein sequence ID" value="KUH34556.1"/>
    <property type="molecule type" value="Genomic_DNA"/>
</dbReference>
<protein>
    <submittedName>
        <fullName evidence="2">Uncharacterized protein</fullName>
    </submittedName>
</protein>
<evidence type="ECO:0000313" key="3">
    <source>
        <dbReference type="Proteomes" id="UP000053462"/>
    </source>
</evidence>
<keyword evidence="1" id="KW-1133">Transmembrane helix</keyword>
<gene>
    <name evidence="2" type="ORF">APY94_01705</name>
</gene>
<name>A0A117IUI9_9EURY</name>